<protein>
    <submittedName>
        <fullName evidence="2">Uncharacterized protein</fullName>
    </submittedName>
</protein>
<gene>
    <name evidence="2" type="ORF">EYF80_001612</name>
</gene>
<name>A0A4Z2JDD7_9TELE</name>
<proteinExistence type="predicted"/>
<dbReference type="EMBL" id="SRLO01000007">
    <property type="protein sequence ID" value="TNN88031.1"/>
    <property type="molecule type" value="Genomic_DNA"/>
</dbReference>
<dbReference type="Proteomes" id="UP000314294">
    <property type="component" value="Unassembled WGS sequence"/>
</dbReference>
<accession>A0A4Z2JDD7</accession>
<organism evidence="2 3">
    <name type="scientific">Liparis tanakae</name>
    <name type="common">Tanaka's snailfish</name>
    <dbReference type="NCBI Taxonomy" id="230148"/>
    <lineage>
        <taxon>Eukaryota</taxon>
        <taxon>Metazoa</taxon>
        <taxon>Chordata</taxon>
        <taxon>Craniata</taxon>
        <taxon>Vertebrata</taxon>
        <taxon>Euteleostomi</taxon>
        <taxon>Actinopterygii</taxon>
        <taxon>Neopterygii</taxon>
        <taxon>Teleostei</taxon>
        <taxon>Neoteleostei</taxon>
        <taxon>Acanthomorphata</taxon>
        <taxon>Eupercaria</taxon>
        <taxon>Perciformes</taxon>
        <taxon>Cottioidei</taxon>
        <taxon>Cottales</taxon>
        <taxon>Liparidae</taxon>
        <taxon>Liparis</taxon>
    </lineage>
</organism>
<sequence length="122" mass="13768">MARGVTGTGLDSGEDSMAPLQQHSLPYLNINLNAHLAFLACLQLHNPGKLRFYFDSKVQQGRINHFIQRCIPTDFSCGINCLIQDPSTPPPTERKQSQHNLVLSRERQHVELSHVKVEQPKL</sequence>
<reference evidence="2 3" key="1">
    <citation type="submission" date="2019-03" db="EMBL/GenBank/DDBJ databases">
        <title>First draft genome of Liparis tanakae, snailfish: a comprehensive survey of snailfish specific genes.</title>
        <authorList>
            <person name="Kim W."/>
            <person name="Song I."/>
            <person name="Jeong J.-H."/>
            <person name="Kim D."/>
            <person name="Kim S."/>
            <person name="Ryu S."/>
            <person name="Song J.Y."/>
            <person name="Lee S.K."/>
        </authorList>
    </citation>
    <scope>NUCLEOTIDE SEQUENCE [LARGE SCALE GENOMIC DNA]</scope>
    <source>
        <tissue evidence="2">Muscle</tissue>
    </source>
</reference>
<keyword evidence="3" id="KW-1185">Reference proteome</keyword>
<feature type="region of interest" description="Disordered" evidence="1">
    <location>
        <begin position="86"/>
        <end position="107"/>
    </location>
</feature>
<dbReference type="AlphaFoldDB" id="A0A4Z2JDD7"/>
<comment type="caution">
    <text evidence="2">The sequence shown here is derived from an EMBL/GenBank/DDBJ whole genome shotgun (WGS) entry which is preliminary data.</text>
</comment>
<evidence type="ECO:0000256" key="1">
    <source>
        <dbReference type="SAM" id="MobiDB-lite"/>
    </source>
</evidence>
<evidence type="ECO:0000313" key="3">
    <source>
        <dbReference type="Proteomes" id="UP000314294"/>
    </source>
</evidence>
<evidence type="ECO:0000313" key="2">
    <source>
        <dbReference type="EMBL" id="TNN88031.1"/>
    </source>
</evidence>